<dbReference type="Gene3D" id="3.20.20.70">
    <property type="entry name" value="Aldolase class I"/>
    <property type="match status" value="1"/>
</dbReference>
<sequence length="219" mass="24709">MNKKFSASMACSSFVELRESIQNLNNSVDFFHIDIMDDHFVQNLGLSYDQIIEIRKFAKLPFDFHLMTDNPYKTIAKNVVLPGDMVSIHIESVFDFADVVKEIKKIDAKVLLAVSPFSPIKCIELVFDLIDGINYLTVIPGYASQMQVGIAEKQAESIGNIISTLNKEDFIFEVDGNMSFENIKIFSGYGANHFVLGTSSIFPNYSLDKKKLDELDSIR</sequence>
<evidence type="ECO:0000256" key="1">
    <source>
        <dbReference type="ARBA" id="ARBA00022723"/>
    </source>
</evidence>
<protein>
    <recommendedName>
        <fullName evidence="5">Ribulose-phosphate 3-epimerase</fullName>
    </recommendedName>
</protein>
<gene>
    <name evidence="3" type="ORF">C3H57_06455</name>
</gene>
<dbReference type="AlphaFoldDB" id="A0A431ECI6"/>
<evidence type="ECO:0000256" key="2">
    <source>
        <dbReference type="ARBA" id="ARBA00023235"/>
    </source>
</evidence>
<proteinExistence type="predicted"/>
<dbReference type="InterPro" id="IPR011060">
    <property type="entry name" value="RibuloseP-bd_barrel"/>
</dbReference>
<evidence type="ECO:0000313" key="4">
    <source>
        <dbReference type="Proteomes" id="UP000288507"/>
    </source>
</evidence>
<name>A0A431ECI6_CAMJU</name>
<dbReference type="SUPFAM" id="SSF51366">
    <property type="entry name" value="Ribulose-phoshate binding barrel"/>
    <property type="match status" value="1"/>
</dbReference>
<dbReference type="EMBL" id="PRBV01000009">
    <property type="protein sequence ID" value="RTJ78951.1"/>
    <property type="molecule type" value="Genomic_DNA"/>
</dbReference>
<dbReference type="InterPro" id="IPR013785">
    <property type="entry name" value="Aldolase_TIM"/>
</dbReference>
<dbReference type="InterPro" id="IPR000056">
    <property type="entry name" value="Ribul_P_3_epim-like"/>
</dbReference>
<dbReference type="GO" id="GO:0046872">
    <property type="term" value="F:metal ion binding"/>
    <property type="evidence" value="ECO:0007669"/>
    <property type="project" value="UniProtKB-KW"/>
</dbReference>
<keyword evidence="2" id="KW-0413">Isomerase</keyword>
<comment type="caution">
    <text evidence="3">The sequence shown here is derived from an EMBL/GenBank/DDBJ whole genome shotgun (WGS) entry which is preliminary data.</text>
</comment>
<dbReference type="Proteomes" id="UP000288507">
    <property type="component" value="Unassembled WGS sequence"/>
</dbReference>
<evidence type="ECO:0000313" key="3">
    <source>
        <dbReference type="EMBL" id="RTJ78951.1"/>
    </source>
</evidence>
<reference evidence="3 4" key="1">
    <citation type="journal article" date="2019" name="Appl. Environ. Microbiol.">
        <title>Population genetics and characterization of Campylobacter jejuni isolates in western jackdaws and game birds in Finland.</title>
        <authorList>
            <person name="Kovanen S."/>
            <person name="Rossi M."/>
            <person name="Pohja-Mykra M."/>
            <person name="Nieminen T."/>
            <person name="Raunio-Saarnisto M."/>
            <person name="Sauvala M."/>
            <person name="Fredriksson-Ahomaa M."/>
            <person name="Hanninen M.L."/>
            <person name="Kivisto R."/>
        </authorList>
    </citation>
    <scope>NUCLEOTIDE SEQUENCE [LARGE SCALE GENOMIC DNA]</scope>
    <source>
        <strain evidence="3 4">CB313</strain>
    </source>
</reference>
<evidence type="ECO:0008006" key="5">
    <source>
        <dbReference type="Google" id="ProtNLM"/>
    </source>
</evidence>
<dbReference type="Pfam" id="PF00834">
    <property type="entry name" value="Ribul_P_3_epim"/>
    <property type="match status" value="1"/>
</dbReference>
<dbReference type="GO" id="GO:0016857">
    <property type="term" value="F:racemase and epimerase activity, acting on carbohydrates and derivatives"/>
    <property type="evidence" value="ECO:0007669"/>
    <property type="project" value="InterPro"/>
</dbReference>
<dbReference type="PANTHER" id="PTHR11749">
    <property type="entry name" value="RIBULOSE-5-PHOSPHATE-3-EPIMERASE"/>
    <property type="match status" value="1"/>
</dbReference>
<dbReference type="GO" id="GO:0005975">
    <property type="term" value="P:carbohydrate metabolic process"/>
    <property type="evidence" value="ECO:0007669"/>
    <property type="project" value="InterPro"/>
</dbReference>
<dbReference type="RefSeq" id="WP_126232325.1">
    <property type="nucleotide sequence ID" value="NZ_PRBK01000004.1"/>
</dbReference>
<organism evidence="3 4">
    <name type="scientific">Campylobacter jejuni</name>
    <dbReference type="NCBI Taxonomy" id="197"/>
    <lineage>
        <taxon>Bacteria</taxon>
        <taxon>Pseudomonadati</taxon>
        <taxon>Campylobacterota</taxon>
        <taxon>Epsilonproteobacteria</taxon>
        <taxon>Campylobacterales</taxon>
        <taxon>Campylobacteraceae</taxon>
        <taxon>Campylobacter</taxon>
    </lineage>
</organism>
<accession>A0A431ECI6</accession>
<keyword evidence="1" id="KW-0479">Metal-binding</keyword>